<dbReference type="PANTHER" id="PTHR43312:SF1">
    <property type="entry name" value="NADP-DEPENDENT OXIDOREDUCTASE DOMAIN-CONTAINING PROTEIN"/>
    <property type="match status" value="1"/>
</dbReference>
<evidence type="ECO:0000256" key="1">
    <source>
        <dbReference type="SAM" id="MobiDB-lite"/>
    </source>
</evidence>
<dbReference type="KEGG" id="pbas:SMSP2_02333"/>
<dbReference type="Pfam" id="PF00248">
    <property type="entry name" value="Aldo_ket_red"/>
    <property type="match status" value="1"/>
</dbReference>
<organism evidence="3 4">
    <name type="scientific">Limihaloglobus sulfuriphilus</name>
    <dbReference type="NCBI Taxonomy" id="1851148"/>
    <lineage>
        <taxon>Bacteria</taxon>
        <taxon>Pseudomonadati</taxon>
        <taxon>Planctomycetota</taxon>
        <taxon>Phycisphaerae</taxon>
        <taxon>Sedimentisphaerales</taxon>
        <taxon>Sedimentisphaeraceae</taxon>
        <taxon>Limihaloglobus</taxon>
    </lineage>
</organism>
<evidence type="ECO:0000313" key="3">
    <source>
        <dbReference type="EMBL" id="AQQ71954.1"/>
    </source>
</evidence>
<feature type="region of interest" description="Disordered" evidence="1">
    <location>
        <begin position="20"/>
        <end position="43"/>
    </location>
</feature>
<dbReference type="GO" id="GO:0016491">
    <property type="term" value="F:oxidoreductase activity"/>
    <property type="evidence" value="ECO:0007669"/>
    <property type="project" value="UniProtKB-KW"/>
</dbReference>
<name>A0A1Q2MH25_9BACT</name>
<keyword evidence="3" id="KW-0560">Oxidoreductase</keyword>
<dbReference type="PANTHER" id="PTHR43312">
    <property type="entry name" value="D-THREO-ALDOSE 1-DEHYDROGENASE"/>
    <property type="match status" value="1"/>
</dbReference>
<proteinExistence type="predicted"/>
<dbReference type="STRING" id="1851148.SMSP2_02333"/>
<dbReference type="OrthoDB" id="9773828at2"/>
<dbReference type="InterPro" id="IPR053135">
    <property type="entry name" value="AKR2_Oxidoreductase"/>
</dbReference>
<feature type="domain" description="NADP-dependent oxidoreductase" evidence="2">
    <location>
        <begin position="63"/>
        <end position="255"/>
    </location>
</feature>
<dbReference type="Gene3D" id="3.20.20.100">
    <property type="entry name" value="NADP-dependent oxidoreductase domain"/>
    <property type="match status" value="1"/>
</dbReference>
<evidence type="ECO:0000313" key="4">
    <source>
        <dbReference type="Proteomes" id="UP000188181"/>
    </source>
</evidence>
<protein>
    <submittedName>
        <fullName evidence="3">General stress protein 69</fullName>
        <ecNumber evidence="3">1.1.1.-</ecNumber>
    </submittedName>
</protein>
<dbReference type="RefSeq" id="WP_146684196.1">
    <property type="nucleotide sequence ID" value="NZ_CP019646.1"/>
</dbReference>
<sequence length="326" mass="36786" precursor="true">MNRRKFIKSSAMAAAMAGMRADGSQKEETMNNLPSKNPSDRLGELLPTRPLGSTGEMVTIFGAGGSHIGGAPEKDAQAMIEAALEGGCRFFDTAEAYQKGGSERYYGKFLTPKYREDVYIMTKTEAKDAKTAREHLDGSLARMKTDYIDLWQIHAIKSEKDVDERLENGVLEAVLEAREKGKVRHIGFTGHRSWKAHNRMLDKTDLLQTCQMPVNIVDPYNESYIEHILPRLLRRKMGVIAMKTAAYGMLMKRGAVPDKVSLEEMHFFVWSLPVSVLVGGFDNVDQLRQRMHFARTFTGLTAQDREDIVARAEDFAGLETEIYKRW</sequence>
<reference evidence="4" key="1">
    <citation type="submission" date="2017-02" db="EMBL/GenBank/DDBJ databases">
        <title>Comparative genomics and description of representatives of a novel lineage of planctomycetes thriving in anoxic sediments.</title>
        <authorList>
            <person name="Spring S."/>
            <person name="Bunk B."/>
            <person name="Sproer C."/>
        </authorList>
    </citation>
    <scope>NUCLEOTIDE SEQUENCE [LARGE SCALE GENOMIC DNA]</scope>
    <source>
        <strain evidence="4">SM-Chi-D1</strain>
    </source>
</reference>
<dbReference type="EC" id="1.1.1.-" evidence="3"/>
<dbReference type="AlphaFoldDB" id="A0A1Q2MH25"/>
<keyword evidence="4" id="KW-1185">Reference proteome</keyword>
<dbReference type="EMBL" id="CP019646">
    <property type="protein sequence ID" value="AQQ71954.1"/>
    <property type="molecule type" value="Genomic_DNA"/>
</dbReference>
<dbReference type="Proteomes" id="UP000188181">
    <property type="component" value="Chromosome"/>
</dbReference>
<dbReference type="CDD" id="cd19100">
    <property type="entry name" value="AKR_unchar"/>
    <property type="match status" value="1"/>
</dbReference>
<dbReference type="SUPFAM" id="SSF51430">
    <property type="entry name" value="NAD(P)-linked oxidoreductase"/>
    <property type="match status" value="1"/>
</dbReference>
<accession>A0A1Q2MH25</accession>
<dbReference type="InterPro" id="IPR023210">
    <property type="entry name" value="NADP_OxRdtase_dom"/>
</dbReference>
<dbReference type="InterPro" id="IPR036812">
    <property type="entry name" value="NAD(P)_OxRdtase_dom_sf"/>
</dbReference>
<evidence type="ECO:0000259" key="2">
    <source>
        <dbReference type="Pfam" id="PF00248"/>
    </source>
</evidence>
<gene>
    <name evidence="3" type="primary">yhdN_5</name>
    <name evidence="3" type="ORF">SMSP2_02333</name>
</gene>